<dbReference type="InterPro" id="IPR058257">
    <property type="entry name" value="CorA-like_dom"/>
</dbReference>
<accession>A0A6A6EID5</accession>
<evidence type="ECO:0000313" key="4">
    <source>
        <dbReference type="EMBL" id="KAF2191181.1"/>
    </source>
</evidence>
<dbReference type="OrthoDB" id="5396681at2759"/>
<evidence type="ECO:0000256" key="2">
    <source>
        <dbReference type="SAM" id="Phobius"/>
    </source>
</evidence>
<dbReference type="AlphaFoldDB" id="A0A6A6EID5"/>
<keyword evidence="2" id="KW-0472">Membrane</keyword>
<keyword evidence="2" id="KW-0812">Transmembrane</keyword>
<dbReference type="Pfam" id="PF26616">
    <property type="entry name" value="CorA-like"/>
    <property type="match status" value="2"/>
</dbReference>
<keyword evidence="2" id="KW-1133">Transmembrane helix</keyword>
<feature type="transmembrane region" description="Helical" evidence="2">
    <location>
        <begin position="399"/>
        <end position="422"/>
    </location>
</feature>
<feature type="domain" description="CorA-like transporter" evidence="3">
    <location>
        <begin position="122"/>
        <end position="215"/>
    </location>
</feature>
<name>A0A6A6EID5_9PEZI</name>
<proteinExistence type="predicted"/>
<dbReference type="Gene3D" id="1.20.58.340">
    <property type="entry name" value="Magnesium transport protein CorA, transmembrane region"/>
    <property type="match status" value="1"/>
</dbReference>
<keyword evidence="5" id="KW-1185">Reference proteome</keyword>
<feature type="compositionally biased region" description="Basic and acidic residues" evidence="1">
    <location>
        <begin position="123"/>
        <end position="132"/>
    </location>
</feature>
<feature type="region of interest" description="Disordered" evidence="1">
    <location>
        <begin position="106"/>
        <end position="133"/>
    </location>
</feature>
<evidence type="ECO:0000256" key="1">
    <source>
        <dbReference type="SAM" id="MobiDB-lite"/>
    </source>
</evidence>
<gene>
    <name evidence="4" type="ORF">K469DRAFT_746598</name>
</gene>
<protein>
    <recommendedName>
        <fullName evidence="3">CorA-like transporter domain-containing protein</fullName>
    </recommendedName>
</protein>
<feature type="domain" description="CorA-like transporter" evidence="3">
    <location>
        <begin position="40"/>
        <end position="121"/>
    </location>
</feature>
<evidence type="ECO:0000259" key="3">
    <source>
        <dbReference type="Pfam" id="PF26616"/>
    </source>
</evidence>
<feature type="compositionally biased region" description="Polar residues" evidence="1">
    <location>
        <begin position="106"/>
        <end position="122"/>
    </location>
</feature>
<dbReference type="EMBL" id="ML994617">
    <property type="protein sequence ID" value="KAF2191181.1"/>
    <property type="molecule type" value="Genomic_DNA"/>
</dbReference>
<evidence type="ECO:0000313" key="5">
    <source>
        <dbReference type="Proteomes" id="UP000800200"/>
    </source>
</evidence>
<feature type="transmembrane region" description="Helical" evidence="2">
    <location>
        <begin position="360"/>
        <end position="379"/>
    </location>
</feature>
<reference evidence="4" key="1">
    <citation type="journal article" date="2020" name="Stud. Mycol.">
        <title>101 Dothideomycetes genomes: a test case for predicting lifestyles and emergence of pathogens.</title>
        <authorList>
            <person name="Haridas S."/>
            <person name="Albert R."/>
            <person name="Binder M."/>
            <person name="Bloem J."/>
            <person name="Labutti K."/>
            <person name="Salamov A."/>
            <person name="Andreopoulos B."/>
            <person name="Baker S."/>
            <person name="Barry K."/>
            <person name="Bills G."/>
            <person name="Bluhm B."/>
            <person name="Cannon C."/>
            <person name="Castanera R."/>
            <person name="Culley D."/>
            <person name="Daum C."/>
            <person name="Ezra D."/>
            <person name="Gonzalez J."/>
            <person name="Henrissat B."/>
            <person name="Kuo A."/>
            <person name="Liang C."/>
            <person name="Lipzen A."/>
            <person name="Lutzoni F."/>
            <person name="Magnuson J."/>
            <person name="Mondo S."/>
            <person name="Nolan M."/>
            <person name="Ohm R."/>
            <person name="Pangilinan J."/>
            <person name="Park H.-J."/>
            <person name="Ramirez L."/>
            <person name="Alfaro M."/>
            <person name="Sun H."/>
            <person name="Tritt A."/>
            <person name="Yoshinaga Y."/>
            <person name="Zwiers L.-H."/>
            <person name="Turgeon B."/>
            <person name="Goodwin S."/>
            <person name="Spatafora J."/>
            <person name="Crous P."/>
            <person name="Grigoriev I."/>
        </authorList>
    </citation>
    <scope>NUCLEOTIDE SEQUENCE</scope>
    <source>
        <strain evidence="4">CBS 207.26</strain>
    </source>
</reference>
<sequence>MASNASDWQNYPSSLSVQDCDPYIYDTNHFAKLLKNNNWIFRDMEALQNYLKTSEFMGTRIILIPQRFSWDQLLISEKALRRLLHHFKVFPVFLDVLCAFGRQTSSTSDSLGGYHSQTNGTKSVEEHGREESQEPWSIRQMCIYHQQDKSFDNNNFIIINLTKSFQHRLKDARAHTTNPPTWREIHTLAVSYSTWHWRWYLGFWESKLSQLISKAHLSQVETSREKKHKPVLTIQYSDVQDVQVIYDRMNMVKFILGSNVRICNKLRNDFGNESLMEIVSTTDLFREELEMQLIRADNLLERTKSGSALMQDIISFRGLDTLKISNDNSNEMARLADIDNKNMIELTKKSQREAQTLKKITILTMVYLPASFVSQFLSMGYLTVNSSNQPPSLHFASEMWIFAALTFILLTVTLGMWVYIDYPKSWWHRWRKPRNLVEHEKV</sequence>
<organism evidence="4 5">
    <name type="scientific">Zopfia rhizophila CBS 207.26</name>
    <dbReference type="NCBI Taxonomy" id="1314779"/>
    <lineage>
        <taxon>Eukaryota</taxon>
        <taxon>Fungi</taxon>
        <taxon>Dikarya</taxon>
        <taxon>Ascomycota</taxon>
        <taxon>Pezizomycotina</taxon>
        <taxon>Dothideomycetes</taxon>
        <taxon>Dothideomycetes incertae sedis</taxon>
        <taxon>Zopfiaceae</taxon>
        <taxon>Zopfia</taxon>
    </lineage>
</organism>
<dbReference type="Proteomes" id="UP000800200">
    <property type="component" value="Unassembled WGS sequence"/>
</dbReference>